<reference evidence="1 2" key="1">
    <citation type="submission" date="2014-05" db="EMBL/GenBank/DDBJ databases">
        <title>ATOL: Assembling a taxonomically balanced genome-scale reconstruction of the evolutionary history of the Enterobacteriaceae.</title>
        <authorList>
            <person name="Plunkett G.III."/>
            <person name="Neeno-Eckwall E.C."/>
            <person name="Glasner J.D."/>
            <person name="Perna N.T."/>
        </authorList>
    </citation>
    <scope>NUCLEOTIDE SEQUENCE [LARGE SCALE GENOMIC DNA]</scope>
    <source>
        <strain evidence="1 2">ATCC 33320</strain>
    </source>
</reference>
<evidence type="ECO:0000313" key="2">
    <source>
        <dbReference type="Proteomes" id="UP000028653"/>
    </source>
</evidence>
<dbReference type="Proteomes" id="UP000028653">
    <property type="component" value="Unassembled WGS sequence"/>
</dbReference>
<comment type="caution">
    <text evidence="1">The sequence shown here is derived from an EMBL/GenBank/DDBJ whole genome shotgun (WGS) entry which is preliminary data.</text>
</comment>
<dbReference type="AlphaFoldDB" id="A0A085GDZ4"/>
<evidence type="ECO:0000313" key="1">
    <source>
        <dbReference type="EMBL" id="KFC81939.1"/>
    </source>
</evidence>
<dbReference type="EMBL" id="JMPI01000028">
    <property type="protein sequence ID" value="KFC81939.1"/>
    <property type="molecule type" value="Genomic_DNA"/>
</dbReference>
<gene>
    <name evidence="1" type="ORF">GBAG_1889</name>
</gene>
<organism evidence="1 2">
    <name type="scientific">Buttiauxella agrestis ATCC 33320</name>
    <dbReference type="NCBI Taxonomy" id="1006004"/>
    <lineage>
        <taxon>Bacteria</taxon>
        <taxon>Pseudomonadati</taxon>
        <taxon>Pseudomonadota</taxon>
        <taxon>Gammaproteobacteria</taxon>
        <taxon>Enterobacterales</taxon>
        <taxon>Enterobacteriaceae</taxon>
        <taxon>Buttiauxella</taxon>
    </lineage>
</organism>
<sequence length="57" mass="6603">MRVKSQNQLYGWIDGFMIACSPNLSFISAKPIYDNKQRITQNGVATRRYAGGRRLYF</sequence>
<accession>A0A085GDZ4</accession>
<name>A0A085GDZ4_9ENTR</name>
<protein>
    <submittedName>
        <fullName evidence="1">Uncharacterized protein</fullName>
    </submittedName>
</protein>
<dbReference type="STRING" id="1006004.GBAG_1889"/>
<keyword evidence="2" id="KW-1185">Reference proteome</keyword>
<proteinExistence type="predicted"/>